<evidence type="ECO:0000313" key="5">
    <source>
        <dbReference type="EMBL" id="MCQ8242242.1"/>
    </source>
</evidence>
<dbReference type="Gene3D" id="1.10.150.130">
    <property type="match status" value="1"/>
</dbReference>
<evidence type="ECO:0000313" key="6">
    <source>
        <dbReference type="Proteomes" id="UP001524547"/>
    </source>
</evidence>
<proteinExistence type="inferred from homology"/>
<accession>A0ABT1W0V8</accession>
<organism evidence="5 6">
    <name type="scientific">Rhizosaccharibacter radicis</name>
    <dbReference type="NCBI Taxonomy" id="2782605"/>
    <lineage>
        <taxon>Bacteria</taxon>
        <taxon>Pseudomonadati</taxon>
        <taxon>Pseudomonadota</taxon>
        <taxon>Alphaproteobacteria</taxon>
        <taxon>Acetobacterales</taxon>
        <taxon>Acetobacteraceae</taxon>
        <taxon>Rhizosaccharibacter</taxon>
    </lineage>
</organism>
<evidence type="ECO:0000256" key="3">
    <source>
        <dbReference type="ARBA" id="ARBA00023125"/>
    </source>
</evidence>
<dbReference type="InterPro" id="IPR053876">
    <property type="entry name" value="Phage_int_M"/>
</dbReference>
<dbReference type="EMBL" id="JAMZEJ010000010">
    <property type="protein sequence ID" value="MCQ8242242.1"/>
    <property type="molecule type" value="Genomic_DNA"/>
</dbReference>
<evidence type="ECO:0000256" key="1">
    <source>
        <dbReference type="ARBA" id="ARBA00008857"/>
    </source>
</evidence>
<reference evidence="5 6" key="1">
    <citation type="submission" date="2022-06" db="EMBL/GenBank/DDBJ databases">
        <title>Rhizosaccharibacter gen. nov. sp. nov. KSS12, endophytic bacteria isolated from sugarcane.</title>
        <authorList>
            <person name="Pitiwittayakul N."/>
        </authorList>
    </citation>
    <scope>NUCLEOTIDE SEQUENCE [LARGE SCALE GENOMIC DNA]</scope>
    <source>
        <strain evidence="5 6">KSS12</strain>
    </source>
</reference>
<gene>
    <name evidence="5" type="ORF">NFI88_15520</name>
</gene>
<dbReference type="InterPro" id="IPR010998">
    <property type="entry name" value="Integrase_recombinase_N"/>
</dbReference>
<evidence type="ECO:0000259" key="4">
    <source>
        <dbReference type="Pfam" id="PF22022"/>
    </source>
</evidence>
<dbReference type="InterPro" id="IPR050808">
    <property type="entry name" value="Phage_Integrase"/>
</dbReference>
<dbReference type="Proteomes" id="UP001524547">
    <property type="component" value="Unassembled WGS sequence"/>
</dbReference>
<keyword evidence="3" id="KW-0238">DNA-binding</keyword>
<dbReference type="PANTHER" id="PTHR30629:SF6">
    <property type="entry name" value="PROPHAGE INTEGRASE INTA-RELATED"/>
    <property type="match status" value="1"/>
</dbReference>
<protein>
    <recommendedName>
        <fullName evidence="4">Phage integrase central domain-containing protein</fullName>
    </recommendedName>
</protein>
<keyword evidence="2" id="KW-0229">DNA integration</keyword>
<dbReference type="InterPro" id="IPR011010">
    <property type="entry name" value="DNA_brk_join_enz"/>
</dbReference>
<keyword evidence="6" id="KW-1185">Reference proteome</keyword>
<comment type="similarity">
    <text evidence="1">Belongs to the 'phage' integrase family.</text>
</comment>
<dbReference type="PANTHER" id="PTHR30629">
    <property type="entry name" value="PROPHAGE INTEGRASE"/>
    <property type="match status" value="1"/>
</dbReference>
<name>A0ABT1W0V8_9PROT</name>
<dbReference type="SUPFAM" id="SSF56349">
    <property type="entry name" value="DNA breaking-rejoining enzymes"/>
    <property type="match status" value="1"/>
</dbReference>
<feature type="domain" description="Phage integrase central" evidence="4">
    <location>
        <begin position="2"/>
        <end position="61"/>
    </location>
</feature>
<comment type="caution">
    <text evidence="5">The sequence shown here is derived from an EMBL/GenBank/DDBJ whole genome shotgun (WGS) entry which is preliminary data.</text>
</comment>
<evidence type="ECO:0000256" key="2">
    <source>
        <dbReference type="ARBA" id="ARBA00022908"/>
    </source>
</evidence>
<sequence length="131" mass="15066">MLGTLPVQAIDTTLVMKVLEPIWREKTETASRVRGRIEAVLDWATVRHHRQGDNPARWRGHLDHLLPQRAKVQKLVHHPALPFDQMYFFMAALREQEGIAPAGLAFQILTACRTGEVLGARWNEIDERKRL</sequence>
<dbReference type="Pfam" id="PF22022">
    <property type="entry name" value="Phage_int_M"/>
    <property type="match status" value="1"/>
</dbReference>